<gene>
    <name evidence="3" type="ORF">GIW81_02630</name>
</gene>
<feature type="signal peptide" evidence="2">
    <location>
        <begin position="1"/>
        <end position="38"/>
    </location>
</feature>
<dbReference type="EMBL" id="WMBQ01000001">
    <property type="protein sequence ID" value="MTD93227.1"/>
    <property type="molecule type" value="Genomic_DNA"/>
</dbReference>
<reference evidence="3 4" key="1">
    <citation type="submission" date="2019-11" db="EMBL/GenBank/DDBJ databases">
        <title>Identification of a novel strain.</title>
        <authorList>
            <person name="Xu Q."/>
            <person name="Wang G."/>
        </authorList>
    </citation>
    <scope>NUCLEOTIDE SEQUENCE [LARGE SCALE GENOMIC DNA]</scope>
    <source>
        <strain evidence="4">xq</strain>
    </source>
</reference>
<dbReference type="InterPro" id="IPR038696">
    <property type="entry name" value="IalB_sf"/>
</dbReference>
<protein>
    <submittedName>
        <fullName evidence="3">Invasion protein</fullName>
    </submittedName>
</protein>
<keyword evidence="4" id="KW-1185">Reference proteome</keyword>
<dbReference type="Pfam" id="PF06776">
    <property type="entry name" value="IalB"/>
    <property type="match status" value="1"/>
</dbReference>
<name>A0A6I3KHQ4_9HYPH</name>
<feature type="compositionally biased region" description="Low complexity" evidence="1">
    <location>
        <begin position="277"/>
        <end position="289"/>
    </location>
</feature>
<comment type="caution">
    <text evidence="3">The sequence shown here is derived from an EMBL/GenBank/DDBJ whole genome shotgun (WGS) entry which is preliminary data.</text>
</comment>
<keyword evidence="2" id="KW-0732">Signal</keyword>
<dbReference type="Proteomes" id="UP000440694">
    <property type="component" value="Unassembled WGS sequence"/>
</dbReference>
<accession>A0A6I3KHQ4</accession>
<feature type="region of interest" description="Disordered" evidence="1">
    <location>
        <begin position="265"/>
        <end position="289"/>
    </location>
</feature>
<feature type="chain" id="PRO_5026195118" evidence="2">
    <location>
        <begin position="39"/>
        <end position="289"/>
    </location>
</feature>
<dbReference type="Gene3D" id="2.60.40.1880">
    <property type="entry name" value="Invasion associated locus B (IalB) protein"/>
    <property type="match status" value="1"/>
</dbReference>
<evidence type="ECO:0000256" key="2">
    <source>
        <dbReference type="SAM" id="SignalP"/>
    </source>
</evidence>
<evidence type="ECO:0000313" key="4">
    <source>
        <dbReference type="Proteomes" id="UP000440694"/>
    </source>
</evidence>
<proteinExistence type="predicted"/>
<evidence type="ECO:0000256" key="1">
    <source>
        <dbReference type="SAM" id="MobiDB-lite"/>
    </source>
</evidence>
<sequence>MTNNVAHLLDKGRSARGVAAVCAALGLAAMIAGTPALAQDPAAKAPAAAPAAKAPAAGAPAAKGAPAAAAGNKSAWVKLCEKAPFNTKDKDGKEVKNEKNICLTHHERLDGNTGMVMVSAAIREIEGIDKKSMMVMVPLGMALPPGLRAAVYTKEQWAAAAKNEKIDEKALKPLALKYSLCHAAGCTAEVEATAELIESMKTGGGIMVIAMNAGAQPIGFPVPLDGFTEAFGGKPVDNKEYAKARGQLMAQIRERQQAALEKYKAEQMKNLPPPPADAAAPAAAPAAKK</sequence>
<evidence type="ECO:0000313" key="3">
    <source>
        <dbReference type="EMBL" id="MTD93227.1"/>
    </source>
</evidence>
<dbReference type="RefSeq" id="WP_154737785.1">
    <property type="nucleotide sequence ID" value="NZ_WMBQ01000001.1"/>
</dbReference>
<dbReference type="InterPro" id="IPR010642">
    <property type="entry name" value="Invasion_prot_B"/>
</dbReference>
<dbReference type="AlphaFoldDB" id="A0A6I3KHQ4"/>
<organism evidence="3 4">
    <name type="scientific">Hyphomicrobium album</name>
    <dbReference type="NCBI Taxonomy" id="2665159"/>
    <lineage>
        <taxon>Bacteria</taxon>
        <taxon>Pseudomonadati</taxon>
        <taxon>Pseudomonadota</taxon>
        <taxon>Alphaproteobacteria</taxon>
        <taxon>Hyphomicrobiales</taxon>
        <taxon>Hyphomicrobiaceae</taxon>
        <taxon>Hyphomicrobium</taxon>
    </lineage>
</organism>